<dbReference type="Pfam" id="PF24553">
    <property type="entry name" value="Rv0428c_C"/>
    <property type="match status" value="2"/>
</dbReference>
<keyword evidence="4" id="KW-1185">Reference proteome</keyword>
<dbReference type="Gene3D" id="3.40.630.30">
    <property type="match status" value="1"/>
</dbReference>
<dbReference type="AlphaFoldDB" id="A0A7G1NZ35"/>
<dbReference type="EMBL" id="AP023440">
    <property type="protein sequence ID" value="BCL27912.1"/>
    <property type="molecule type" value="Genomic_DNA"/>
</dbReference>
<evidence type="ECO:0000313" key="3">
    <source>
        <dbReference type="EMBL" id="BCL27912.1"/>
    </source>
</evidence>
<dbReference type="SUPFAM" id="SSF55729">
    <property type="entry name" value="Acyl-CoA N-acyltransferases (Nat)"/>
    <property type="match status" value="1"/>
</dbReference>
<dbReference type="KEGG" id="sgm:GCM10017557_27710"/>
<sequence>MDFSAHFRLDVRVTPADVGKRVSVRRLREGAPEGEKFTDTVGVLTSWDDGVLLITRRSGESVRIPESALVAGKIVPPAPARRRGPAASYEELARVAARAWQPVERERLGEWELRAASGFTRRANSVLPLGDPGVPLDEALSLVRQWYAARGLPAYAQTATGAEGTQEPLCAELEARGWVREVTAELWIGALAPVADLPEPVPDSDPAPGSVPGSERTVALSRQADEGWLGRYQRKGVSEVALKVLGSGPSVWFATVPGAEPGVPAAIGRCVVDGRWAGFAAVEVDPALRRQGLATTVMTALARQALAEGASAGWLQVETENAGARALYTRMGFATHHTYHHYREPTSPAGPVRGAGNCATSPHRAAPDPDATDPDAPDPTAAAPDAANRTTVAPDAVAPRSSAAPRYRSA</sequence>
<protein>
    <submittedName>
        <fullName evidence="3">N-acetyltransferase</fullName>
    </submittedName>
</protein>
<organism evidence="3 4">
    <name type="scientific">Streptomyces aurantiacus</name>
    <dbReference type="NCBI Taxonomy" id="47760"/>
    <lineage>
        <taxon>Bacteria</taxon>
        <taxon>Bacillati</taxon>
        <taxon>Actinomycetota</taxon>
        <taxon>Actinomycetes</taxon>
        <taxon>Kitasatosporales</taxon>
        <taxon>Streptomycetaceae</taxon>
        <taxon>Streptomyces</taxon>
        <taxon>Streptomyces aurantiacus group</taxon>
    </lineage>
</organism>
<proteinExistence type="predicted"/>
<name>A0A7G1NZ35_9ACTN</name>
<dbReference type="InterPro" id="IPR056934">
    <property type="entry name" value="SH3_Rv0428c"/>
</dbReference>
<dbReference type="InterPro" id="IPR016181">
    <property type="entry name" value="Acyl_CoA_acyltransferase"/>
</dbReference>
<dbReference type="Pfam" id="PF24551">
    <property type="entry name" value="SH3_Rv0428c"/>
    <property type="match status" value="1"/>
</dbReference>
<reference evidence="3 4" key="1">
    <citation type="journal article" date="2014" name="Int. J. Syst. Evol. Microbiol.">
        <title>Complete genome sequence of Corynebacterium casei LMG S-19264T (=DSM 44701T), isolated from a smear-ripened cheese.</title>
        <authorList>
            <consortium name="US DOE Joint Genome Institute (JGI-PGF)"/>
            <person name="Walter F."/>
            <person name="Albersmeier A."/>
            <person name="Kalinowski J."/>
            <person name="Ruckert C."/>
        </authorList>
    </citation>
    <scope>NUCLEOTIDE SEQUENCE [LARGE SCALE GENOMIC DNA]</scope>
    <source>
        <strain evidence="3 4">JCM 4677</strain>
    </source>
</reference>
<evidence type="ECO:0000256" key="1">
    <source>
        <dbReference type="SAM" id="MobiDB-lite"/>
    </source>
</evidence>
<evidence type="ECO:0000313" key="4">
    <source>
        <dbReference type="Proteomes" id="UP000516444"/>
    </source>
</evidence>
<feature type="region of interest" description="Disordered" evidence="1">
    <location>
        <begin position="198"/>
        <end position="218"/>
    </location>
</feature>
<feature type="compositionally biased region" description="Low complexity" evidence="1">
    <location>
        <begin position="378"/>
        <end position="387"/>
    </location>
</feature>
<dbReference type="PROSITE" id="PS51186">
    <property type="entry name" value="GNAT"/>
    <property type="match status" value="1"/>
</dbReference>
<gene>
    <name evidence="3" type="ORF">GCM10017557_27710</name>
</gene>
<dbReference type="Proteomes" id="UP000516444">
    <property type="component" value="Chromosome"/>
</dbReference>
<dbReference type="InterPro" id="IPR000182">
    <property type="entry name" value="GNAT_dom"/>
</dbReference>
<feature type="domain" description="N-acetyltransferase" evidence="2">
    <location>
        <begin position="260"/>
        <end position="353"/>
    </location>
</feature>
<feature type="region of interest" description="Disordered" evidence="1">
    <location>
        <begin position="342"/>
        <end position="410"/>
    </location>
</feature>
<dbReference type="InterPro" id="IPR056935">
    <property type="entry name" value="Rv0428c-like_C"/>
</dbReference>
<dbReference type="GO" id="GO:0016747">
    <property type="term" value="F:acyltransferase activity, transferring groups other than amino-acyl groups"/>
    <property type="evidence" value="ECO:0007669"/>
    <property type="project" value="InterPro"/>
</dbReference>
<accession>A0A7G1NZ35</accession>
<evidence type="ECO:0000259" key="2">
    <source>
        <dbReference type="PROSITE" id="PS51186"/>
    </source>
</evidence>